<dbReference type="Gene3D" id="3.40.50.300">
    <property type="entry name" value="P-loop containing nucleotide triphosphate hydrolases"/>
    <property type="match status" value="1"/>
</dbReference>
<dbReference type="SMART" id="SM00533">
    <property type="entry name" value="MUTSd"/>
    <property type="match status" value="1"/>
</dbReference>
<keyword evidence="6 7" id="KW-0238">DNA-binding</keyword>
<dbReference type="RefSeq" id="WP_098074705.1">
    <property type="nucleotide sequence ID" value="NZ_PDEQ01000002.1"/>
</dbReference>
<dbReference type="InterPro" id="IPR005747">
    <property type="entry name" value="MutS2"/>
</dbReference>
<protein>
    <recommendedName>
        <fullName evidence="7">Endonuclease MutS2</fullName>
        <ecNumber evidence="7">3.1.-.-</ecNumber>
    </recommendedName>
    <alternativeName>
        <fullName evidence="7">Ribosome-associated protein quality control-upstream factor</fullName>
        <shortName evidence="7">RQC-upstream factor</shortName>
        <shortName evidence="7">RqcU</shortName>
        <ecNumber evidence="7">3.6.4.-</ecNumber>
    </alternativeName>
</protein>
<evidence type="ECO:0000313" key="13">
    <source>
        <dbReference type="Proteomes" id="UP000220102"/>
    </source>
</evidence>
<dbReference type="GO" id="GO:0005524">
    <property type="term" value="F:ATP binding"/>
    <property type="evidence" value="ECO:0007669"/>
    <property type="project" value="UniProtKB-UniRule"/>
</dbReference>
<comment type="caution">
    <text evidence="12">The sequence shown here is derived from an EMBL/GenBank/DDBJ whole genome shotgun (WGS) entry which is preliminary data.</text>
</comment>
<feature type="domain" description="Smr" evidence="10">
    <location>
        <begin position="760"/>
        <end position="835"/>
    </location>
</feature>
<evidence type="ECO:0000256" key="9">
    <source>
        <dbReference type="SAM" id="MobiDB-lite"/>
    </source>
</evidence>
<dbReference type="FunFam" id="3.40.50.300:FF:000830">
    <property type="entry name" value="Endonuclease MutS2"/>
    <property type="match status" value="1"/>
</dbReference>
<dbReference type="InterPro" id="IPR027417">
    <property type="entry name" value="P-loop_NTPase"/>
</dbReference>
<feature type="domain" description="FF" evidence="11">
    <location>
        <begin position="585"/>
        <end position="644"/>
    </location>
</feature>
<sequence length="835" mass="93499">METYPASIEEKLGFDILRQRLSDRMMSPLGQERLDRMQPARTMGWLEDELVRVEELQAAFQYDENVPLNHIFDLRQVMKRAAPEDAYVDPEDLRRVRLVLITLRRLKSYFDRRRSDYPSLASAVERITPLKDVETHISTVIAEEGGVRDDASEELGRLRRQIKKRRNELRGALDSALREAMNQGWATEEQATIRGGRMVIPVRAEAKRKVDGFIHDTSATGQTVYIEPSACMRLNNEVNELKSDERREVQRILRKVTSHLSRHSQEMRHNLKALAQFDLLQAKAGLANHLEAVVPKLNDDGIIDVKDGRNPVLQLHFEAEKKGQGASNPVVADDEDGPREVVPLDLRLGDEFNTLVITGPNAGGKTVAMKTVGLLSLMLAYGMPIPVAPHSRFSLFHQLMVDIGDEQSIEEDLSTFSSHVSNLRHMLKNAGSNTLVLIDEAGTGTDPDEGGALAQAVLEHLTSVEASTIVTTHHGTLKVYAHEADRVENGSMEFDQNTLRPTYRYQQGVPGSSYAFEIAQRMGLETRVLDRARDLAGEQKTAMENLITTFERRNQELEETLDKAKSEKRNAEKEKERFEQKWRKIEKERDSFRQQALEEAERIVQDANARIEQTIKEIKESEAEREATKDAREKLEAYKKDLREDVDEARGASEKPSEKPSKSDRSSATRPTSGDGASRSSTPKEKGGPIREGDRVVLDNGSTTMDVQEVEDDEAVVVMGAMHMRVDLDRLTKVGGPRKEPETGYGADISMTALEASPTIDVRGERVEQARQRIQHFIDDAIAAGLNTVEILHGKGTGALRQAIHDDLRSRSDVKDVRKAPIEQGGAGVTLADLA</sequence>
<dbReference type="GO" id="GO:0072344">
    <property type="term" value="P:rescue of stalled ribosome"/>
    <property type="evidence" value="ECO:0007669"/>
    <property type="project" value="UniProtKB-UniRule"/>
</dbReference>
<dbReference type="GO" id="GO:0006298">
    <property type="term" value="P:mismatch repair"/>
    <property type="evidence" value="ECO:0007669"/>
    <property type="project" value="InterPro"/>
</dbReference>
<dbReference type="Pfam" id="PF01713">
    <property type="entry name" value="Smr"/>
    <property type="match status" value="1"/>
</dbReference>
<dbReference type="InterPro" id="IPR036187">
    <property type="entry name" value="DNA_mismatch_repair_MutS_sf"/>
</dbReference>
<dbReference type="GO" id="GO:0030983">
    <property type="term" value="F:mismatched DNA binding"/>
    <property type="evidence" value="ECO:0007669"/>
    <property type="project" value="InterPro"/>
</dbReference>
<evidence type="ECO:0000256" key="2">
    <source>
        <dbReference type="ARBA" id="ARBA00022741"/>
    </source>
</evidence>
<keyword evidence="7 12" id="KW-0255">Endonuclease</keyword>
<dbReference type="InterPro" id="IPR007696">
    <property type="entry name" value="DNA_mismatch_repair_MutS_core"/>
</dbReference>
<comment type="subunit">
    <text evidence="7">Homodimer. Binds to stalled ribosomes, contacting rRNA.</text>
</comment>
<gene>
    <name evidence="7" type="primary">mutS2</name>
    <name evidence="7" type="synonym">rqcU</name>
    <name evidence="12" type="ORF">CRI94_05775</name>
</gene>
<feature type="coiled-coil region" evidence="8">
    <location>
        <begin position="148"/>
        <end position="179"/>
    </location>
</feature>
<organism evidence="12 13">
    <name type="scientific">Longibacter salinarum</name>
    <dbReference type="NCBI Taxonomy" id="1850348"/>
    <lineage>
        <taxon>Bacteria</taxon>
        <taxon>Pseudomonadati</taxon>
        <taxon>Rhodothermota</taxon>
        <taxon>Rhodothermia</taxon>
        <taxon>Rhodothermales</taxon>
        <taxon>Salisaetaceae</taxon>
        <taxon>Longibacter</taxon>
    </lineage>
</organism>
<dbReference type="OrthoDB" id="9808166at2"/>
<feature type="compositionally biased region" description="Basic and acidic residues" evidence="9">
    <location>
        <begin position="639"/>
        <end position="667"/>
    </location>
</feature>
<evidence type="ECO:0000256" key="7">
    <source>
        <dbReference type="HAMAP-Rule" id="MF_00092"/>
    </source>
</evidence>
<dbReference type="Pfam" id="PF00488">
    <property type="entry name" value="MutS_V"/>
    <property type="match status" value="1"/>
</dbReference>
<dbReference type="InterPro" id="IPR045076">
    <property type="entry name" value="MutS"/>
</dbReference>
<keyword evidence="3 7" id="KW-0378">Hydrolase</keyword>
<dbReference type="CDD" id="cd06503">
    <property type="entry name" value="ATP-synt_Fo_b"/>
    <property type="match status" value="1"/>
</dbReference>
<dbReference type="Gene3D" id="3.30.1370.110">
    <property type="match status" value="1"/>
</dbReference>
<dbReference type="GO" id="GO:0045910">
    <property type="term" value="P:negative regulation of DNA recombination"/>
    <property type="evidence" value="ECO:0007669"/>
    <property type="project" value="InterPro"/>
</dbReference>
<evidence type="ECO:0000259" key="10">
    <source>
        <dbReference type="PROSITE" id="PS50828"/>
    </source>
</evidence>
<dbReference type="GO" id="GO:0140664">
    <property type="term" value="F:ATP-dependent DNA damage sensor activity"/>
    <property type="evidence" value="ECO:0007669"/>
    <property type="project" value="InterPro"/>
</dbReference>
<dbReference type="InterPro" id="IPR000432">
    <property type="entry name" value="DNA_mismatch_repair_MutS_C"/>
</dbReference>
<dbReference type="GO" id="GO:0043023">
    <property type="term" value="F:ribosomal large subunit binding"/>
    <property type="evidence" value="ECO:0007669"/>
    <property type="project" value="UniProtKB-UniRule"/>
</dbReference>
<feature type="binding site" evidence="7">
    <location>
        <begin position="359"/>
        <end position="366"/>
    </location>
    <ligand>
        <name>ATP</name>
        <dbReference type="ChEBI" id="CHEBI:30616"/>
    </ligand>
</feature>
<dbReference type="PANTHER" id="PTHR48466">
    <property type="entry name" value="OS10G0509000 PROTEIN-RELATED"/>
    <property type="match status" value="1"/>
</dbReference>
<keyword evidence="1 7" id="KW-0699">rRNA-binding</keyword>
<keyword evidence="7" id="KW-0540">Nuclease</keyword>
<dbReference type="SUPFAM" id="SSF52540">
    <property type="entry name" value="P-loop containing nucleoside triphosphate hydrolases"/>
    <property type="match status" value="1"/>
</dbReference>
<dbReference type="HAMAP" id="MF_00092">
    <property type="entry name" value="MutS2"/>
    <property type="match status" value="1"/>
</dbReference>
<keyword evidence="8" id="KW-0175">Coiled coil</keyword>
<dbReference type="GO" id="GO:0004519">
    <property type="term" value="F:endonuclease activity"/>
    <property type="evidence" value="ECO:0007669"/>
    <property type="project" value="UniProtKB-UniRule"/>
</dbReference>
<accession>A0A2A8D0P2</accession>
<evidence type="ECO:0000256" key="3">
    <source>
        <dbReference type="ARBA" id="ARBA00022801"/>
    </source>
</evidence>
<dbReference type="InterPro" id="IPR002625">
    <property type="entry name" value="Smr_dom"/>
</dbReference>
<dbReference type="Proteomes" id="UP000220102">
    <property type="component" value="Unassembled WGS sequence"/>
</dbReference>
<keyword evidence="2 7" id="KW-0547">Nucleotide-binding</keyword>
<comment type="function">
    <text evidence="7">Acts as a ribosome collision sensor, splitting the ribosome into its 2 subunits. Detects stalled/collided 70S ribosomes which it binds and splits by an ATP-hydrolysis driven conformational change. Acts upstream of the ribosome quality control system (RQC), a ribosome-associated complex that mediates the extraction of incompletely synthesized nascent chains from stalled ribosomes and their subsequent degradation. Probably generates substrates for RQC.</text>
</comment>
<dbReference type="SUPFAM" id="SSF160443">
    <property type="entry name" value="SMR domain-like"/>
    <property type="match status" value="1"/>
</dbReference>
<dbReference type="EC" id="3.1.-.-" evidence="7"/>
<keyword evidence="4 7" id="KW-0067">ATP-binding</keyword>
<feature type="region of interest" description="Disordered" evidence="9">
    <location>
        <begin position="639"/>
        <end position="701"/>
    </location>
</feature>
<evidence type="ECO:0000256" key="5">
    <source>
        <dbReference type="ARBA" id="ARBA00022884"/>
    </source>
</evidence>
<dbReference type="GO" id="GO:0016887">
    <property type="term" value="F:ATP hydrolysis activity"/>
    <property type="evidence" value="ECO:0007669"/>
    <property type="project" value="InterPro"/>
</dbReference>
<feature type="region of interest" description="Disordered" evidence="9">
    <location>
        <begin position="558"/>
        <end position="577"/>
    </location>
</feature>
<dbReference type="Gene3D" id="1.10.1420.10">
    <property type="match status" value="2"/>
</dbReference>
<dbReference type="SMART" id="SM00534">
    <property type="entry name" value="MUTSac"/>
    <property type="match status" value="1"/>
</dbReference>
<evidence type="ECO:0000313" key="12">
    <source>
        <dbReference type="EMBL" id="PEN14532.1"/>
    </source>
</evidence>
<evidence type="ECO:0000256" key="4">
    <source>
        <dbReference type="ARBA" id="ARBA00022840"/>
    </source>
</evidence>
<dbReference type="PROSITE" id="PS51676">
    <property type="entry name" value="FF"/>
    <property type="match status" value="1"/>
</dbReference>
<dbReference type="PANTHER" id="PTHR48466:SF2">
    <property type="entry name" value="OS10G0509000 PROTEIN"/>
    <property type="match status" value="1"/>
</dbReference>
<dbReference type="NCBIfam" id="TIGR01069">
    <property type="entry name" value="mutS2"/>
    <property type="match status" value="1"/>
</dbReference>
<dbReference type="PROSITE" id="PS50828">
    <property type="entry name" value="SMR"/>
    <property type="match status" value="1"/>
</dbReference>
<dbReference type="EMBL" id="PDEQ01000002">
    <property type="protein sequence ID" value="PEN14532.1"/>
    <property type="molecule type" value="Genomic_DNA"/>
</dbReference>
<dbReference type="GO" id="GO:0019843">
    <property type="term" value="F:rRNA binding"/>
    <property type="evidence" value="ECO:0007669"/>
    <property type="project" value="UniProtKB-UniRule"/>
</dbReference>
<evidence type="ECO:0000259" key="11">
    <source>
        <dbReference type="PROSITE" id="PS51676"/>
    </source>
</evidence>
<dbReference type="InterPro" id="IPR002713">
    <property type="entry name" value="FF_domain"/>
</dbReference>
<evidence type="ECO:0000256" key="1">
    <source>
        <dbReference type="ARBA" id="ARBA00022730"/>
    </source>
</evidence>
<keyword evidence="13" id="KW-1185">Reference proteome</keyword>
<dbReference type="InterPro" id="IPR036063">
    <property type="entry name" value="Smr_dom_sf"/>
</dbReference>
<dbReference type="PIRSF" id="PIRSF005814">
    <property type="entry name" value="MutS_YshD"/>
    <property type="match status" value="1"/>
</dbReference>
<evidence type="ECO:0000256" key="8">
    <source>
        <dbReference type="SAM" id="Coils"/>
    </source>
</evidence>
<comment type="similarity">
    <text evidence="7">Belongs to the DNA mismatch repair MutS family. MutS2 subfamily.</text>
</comment>
<proteinExistence type="inferred from homology"/>
<feature type="compositionally biased region" description="Basic and acidic residues" evidence="9">
    <location>
        <begin position="682"/>
        <end position="697"/>
    </location>
</feature>
<evidence type="ECO:0000256" key="6">
    <source>
        <dbReference type="ARBA" id="ARBA00023125"/>
    </source>
</evidence>
<dbReference type="EC" id="3.6.4.-" evidence="7"/>
<comment type="function">
    <text evidence="7">Endonuclease that is involved in the suppression of homologous recombination and thus may have a key role in the control of bacterial genetic diversity.</text>
</comment>
<reference evidence="12 13" key="1">
    <citation type="submission" date="2017-10" db="EMBL/GenBank/DDBJ databases">
        <title>Draft genome of Longibacter Salinarum.</title>
        <authorList>
            <person name="Goh K.M."/>
            <person name="Shamsir M.S."/>
            <person name="Lim S.W."/>
        </authorList>
    </citation>
    <scope>NUCLEOTIDE SEQUENCE [LARGE SCALE GENOMIC DNA]</scope>
    <source>
        <strain evidence="12 13">KCTC 52045</strain>
    </source>
</reference>
<dbReference type="SUPFAM" id="SSF48334">
    <property type="entry name" value="DNA repair protein MutS, domain III"/>
    <property type="match status" value="1"/>
</dbReference>
<keyword evidence="5 7" id="KW-0694">RNA-binding</keyword>
<name>A0A2A8D0P2_9BACT</name>
<dbReference type="AlphaFoldDB" id="A0A2A8D0P2"/>
<dbReference type="SMART" id="SM00463">
    <property type="entry name" value="SMR"/>
    <property type="match status" value="1"/>
</dbReference>